<dbReference type="RefSeq" id="WP_146306545.1">
    <property type="nucleotide sequence ID" value="NZ_VOHS01000020.1"/>
</dbReference>
<dbReference type="OrthoDB" id="799767at2"/>
<keyword evidence="2" id="KW-1185">Reference proteome</keyword>
<evidence type="ECO:0000313" key="2">
    <source>
        <dbReference type="Proteomes" id="UP000318815"/>
    </source>
</evidence>
<name>A0A5C6LP19_9BACT</name>
<organism evidence="1 2">
    <name type="scientific">Chitinophaga pinensis</name>
    <dbReference type="NCBI Taxonomy" id="79329"/>
    <lineage>
        <taxon>Bacteria</taxon>
        <taxon>Pseudomonadati</taxon>
        <taxon>Bacteroidota</taxon>
        <taxon>Chitinophagia</taxon>
        <taxon>Chitinophagales</taxon>
        <taxon>Chitinophagaceae</taxon>
        <taxon>Chitinophaga</taxon>
    </lineage>
</organism>
<comment type="caution">
    <text evidence="1">The sequence shown here is derived from an EMBL/GenBank/DDBJ whole genome shotgun (WGS) entry which is preliminary data.</text>
</comment>
<proteinExistence type="predicted"/>
<accession>A0A5C6LP19</accession>
<dbReference type="AlphaFoldDB" id="A0A5C6LP19"/>
<dbReference type="EMBL" id="VOHS01000020">
    <property type="protein sequence ID" value="TWV98932.1"/>
    <property type="molecule type" value="Genomic_DNA"/>
</dbReference>
<sequence>MPDKKIPKCVKRAGIKKHSIAVFTYSTNRKFLFLSMEDMLFEKNAGVMYCNFDIYQAEEAALKERRRAVAQGGHKGLIYDYPHLMALTWDITM</sequence>
<protein>
    <submittedName>
        <fullName evidence="1">Uncharacterized protein</fullName>
    </submittedName>
</protein>
<reference evidence="1 2" key="1">
    <citation type="submission" date="2019-08" db="EMBL/GenBank/DDBJ databases">
        <title>Whole genome sequencing of chitin degrading bacteria Chitinophaga pinensis YS16.</title>
        <authorList>
            <person name="Singh R.P."/>
            <person name="Manchanda G."/>
            <person name="Maurya I.K."/>
            <person name="Joshi N.K."/>
            <person name="Srivastava A.K."/>
        </authorList>
    </citation>
    <scope>NUCLEOTIDE SEQUENCE [LARGE SCALE GENOMIC DNA]</scope>
    <source>
        <strain evidence="1 2">YS-16</strain>
    </source>
</reference>
<evidence type="ECO:0000313" key="1">
    <source>
        <dbReference type="EMBL" id="TWV98932.1"/>
    </source>
</evidence>
<dbReference type="Proteomes" id="UP000318815">
    <property type="component" value="Unassembled WGS sequence"/>
</dbReference>
<gene>
    <name evidence="1" type="ORF">FEF09_18795</name>
</gene>